<sequence length="294" mass="32506">FCLYGALKKQCEYYIYCCPPAVELFFSVTSEKNGAKTHPPHLSLAHSLQTDTLKCLDWEDLCRHLSPFTSTSMGHSITQAAAIPIGRTPEESQKLLDQTTAALAVLHSGPFDLSGVEDVTGILDRAVSGTLLTTGELCALRRTLRAARAVREQLMDGGDFSESRVLTTMRGTIGYLAPEWITGEAVTAKADVYSYGMMLFELVSGKRNSEQPKDGGMEYVPVKMASLINNQGDILSLLDPKLEGNVDVEEVTRVCKVACWCIQEDETQRPTMGQKFPLVQNLKIMHTYSQRNEF</sequence>
<dbReference type="SUPFAM" id="SSF56112">
    <property type="entry name" value="Protein kinase-like (PK-like)"/>
    <property type="match status" value="1"/>
</dbReference>
<protein>
    <recommendedName>
        <fullName evidence="6">Protein kinase domain-containing protein</fullName>
    </recommendedName>
</protein>
<dbReference type="PROSITE" id="PS50011">
    <property type="entry name" value="PROTEIN_KINASE_DOM"/>
    <property type="match status" value="1"/>
</dbReference>
<feature type="non-terminal residue" evidence="7">
    <location>
        <position position="1"/>
    </location>
</feature>
<keyword evidence="8" id="KW-1185">Reference proteome</keyword>
<evidence type="ECO:0000256" key="1">
    <source>
        <dbReference type="ARBA" id="ARBA00004167"/>
    </source>
</evidence>
<organism evidence="7 8">
    <name type="scientific">Turnera subulata</name>
    <dbReference type="NCBI Taxonomy" id="218843"/>
    <lineage>
        <taxon>Eukaryota</taxon>
        <taxon>Viridiplantae</taxon>
        <taxon>Streptophyta</taxon>
        <taxon>Embryophyta</taxon>
        <taxon>Tracheophyta</taxon>
        <taxon>Spermatophyta</taxon>
        <taxon>Magnoliopsida</taxon>
        <taxon>eudicotyledons</taxon>
        <taxon>Gunneridae</taxon>
        <taxon>Pentapetalae</taxon>
        <taxon>rosids</taxon>
        <taxon>fabids</taxon>
        <taxon>Malpighiales</taxon>
        <taxon>Passifloraceae</taxon>
        <taxon>Turnera</taxon>
    </lineage>
</organism>
<comment type="caution">
    <text evidence="7">The sequence shown here is derived from an EMBL/GenBank/DDBJ whole genome shotgun (WGS) entry which is preliminary data.</text>
</comment>
<keyword evidence="3" id="KW-0732">Signal</keyword>
<dbReference type="Pfam" id="PF00069">
    <property type="entry name" value="Pkinase"/>
    <property type="match status" value="1"/>
</dbReference>
<dbReference type="Proteomes" id="UP001141552">
    <property type="component" value="Unassembled WGS sequence"/>
</dbReference>
<reference evidence="7" key="1">
    <citation type="submission" date="2022-02" db="EMBL/GenBank/DDBJ databases">
        <authorList>
            <person name="Henning P.M."/>
            <person name="McCubbin A.G."/>
            <person name="Shore J.S."/>
        </authorList>
    </citation>
    <scope>NUCLEOTIDE SEQUENCE</scope>
    <source>
        <strain evidence="7">F60SS</strain>
        <tissue evidence="7">Leaves</tissue>
    </source>
</reference>
<dbReference type="GO" id="GO:0016020">
    <property type="term" value="C:membrane"/>
    <property type="evidence" value="ECO:0007669"/>
    <property type="project" value="UniProtKB-SubCell"/>
</dbReference>
<evidence type="ECO:0000256" key="2">
    <source>
        <dbReference type="ARBA" id="ARBA00022692"/>
    </source>
</evidence>
<dbReference type="AlphaFoldDB" id="A0A9Q0GF76"/>
<dbReference type="EMBL" id="JAKUCV010000881">
    <property type="protein sequence ID" value="KAJ4848543.1"/>
    <property type="molecule type" value="Genomic_DNA"/>
</dbReference>
<keyword evidence="5" id="KW-0472">Membrane</keyword>
<evidence type="ECO:0000259" key="6">
    <source>
        <dbReference type="PROSITE" id="PS50011"/>
    </source>
</evidence>
<dbReference type="InterPro" id="IPR011009">
    <property type="entry name" value="Kinase-like_dom_sf"/>
</dbReference>
<dbReference type="GO" id="GO:0004672">
    <property type="term" value="F:protein kinase activity"/>
    <property type="evidence" value="ECO:0007669"/>
    <property type="project" value="InterPro"/>
</dbReference>
<evidence type="ECO:0000256" key="4">
    <source>
        <dbReference type="ARBA" id="ARBA00022989"/>
    </source>
</evidence>
<accession>A0A9Q0GF76</accession>
<dbReference type="PANTHER" id="PTHR47974">
    <property type="entry name" value="OS07G0415500 PROTEIN"/>
    <property type="match status" value="1"/>
</dbReference>
<feature type="domain" description="Protein kinase" evidence="6">
    <location>
        <begin position="1"/>
        <end position="289"/>
    </location>
</feature>
<feature type="non-terminal residue" evidence="7">
    <location>
        <position position="294"/>
    </location>
</feature>
<reference evidence="7" key="2">
    <citation type="journal article" date="2023" name="Plants (Basel)">
        <title>Annotation of the Turnera subulata (Passifloraceae) Draft Genome Reveals the S-Locus Evolved after the Divergence of Turneroideae from Passifloroideae in a Stepwise Manner.</title>
        <authorList>
            <person name="Henning P.M."/>
            <person name="Roalson E.H."/>
            <person name="Mir W."/>
            <person name="McCubbin A.G."/>
            <person name="Shore J.S."/>
        </authorList>
    </citation>
    <scope>NUCLEOTIDE SEQUENCE</scope>
    <source>
        <strain evidence="7">F60SS</strain>
    </source>
</reference>
<evidence type="ECO:0000256" key="3">
    <source>
        <dbReference type="ARBA" id="ARBA00022729"/>
    </source>
</evidence>
<keyword evidence="2" id="KW-0812">Transmembrane</keyword>
<dbReference type="InterPro" id="IPR000719">
    <property type="entry name" value="Prot_kinase_dom"/>
</dbReference>
<dbReference type="GO" id="GO:0005524">
    <property type="term" value="F:ATP binding"/>
    <property type="evidence" value="ECO:0007669"/>
    <property type="project" value="InterPro"/>
</dbReference>
<name>A0A9Q0GF76_9ROSI</name>
<evidence type="ECO:0000313" key="8">
    <source>
        <dbReference type="Proteomes" id="UP001141552"/>
    </source>
</evidence>
<proteinExistence type="predicted"/>
<keyword evidence="4" id="KW-1133">Transmembrane helix</keyword>
<gene>
    <name evidence="7" type="ORF">Tsubulata_048858</name>
</gene>
<dbReference type="OrthoDB" id="5857966at2759"/>
<comment type="subcellular location">
    <subcellularLocation>
        <location evidence="1">Membrane</location>
        <topology evidence="1">Single-pass membrane protein</topology>
    </subcellularLocation>
</comment>
<evidence type="ECO:0000313" key="7">
    <source>
        <dbReference type="EMBL" id="KAJ4848543.1"/>
    </source>
</evidence>
<dbReference type="PANTHER" id="PTHR47974:SF19">
    <property type="entry name" value="RECEPTOR-LIKE SERINE_THREONINE-PROTEIN KINASE"/>
    <property type="match status" value="1"/>
</dbReference>
<dbReference type="Gene3D" id="1.10.510.10">
    <property type="entry name" value="Transferase(Phosphotransferase) domain 1"/>
    <property type="match status" value="1"/>
</dbReference>
<evidence type="ECO:0000256" key="5">
    <source>
        <dbReference type="ARBA" id="ARBA00023136"/>
    </source>
</evidence>